<feature type="non-terminal residue" evidence="2">
    <location>
        <position position="1"/>
    </location>
</feature>
<protein>
    <submittedName>
        <fullName evidence="2">Uncharacterized protein</fullName>
    </submittedName>
</protein>
<comment type="caution">
    <text evidence="2">The sequence shown here is derived from an EMBL/GenBank/DDBJ whole genome shotgun (WGS) entry which is preliminary data.</text>
</comment>
<evidence type="ECO:0000313" key="2">
    <source>
        <dbReference type="EMBL" id="GJT17166.1"/>
    </source>
</evidence>
<feature type="compositionally biased region" description="Polar residues" evidence="1">
    <location>
        <begin position="19"/>
        <end position="28"/>
    </location>
</feature>
<gene>
    <name evidence="2" type="ORF">Tco_0875872</name>
</gene>
<organism evidence="2 3">
    <name type="scientific">Tanacetum coccineum</name>
    <dbReference type="NCBI Taxonomy" id="301880"/>
    <lineage>
        <taxon>Eukaryota</taxon>
        <taxon>Viridiplantae</taxon>
        <taxon>Streptophyta</taxon>
        <taxon>Embryophyta</taxon>
        <taxon>Tracheophyta</taxon>
        <taxon>Spermatophyta</taxon>
        <taxon>Magnoliopsida</taxon>
        <taxon>eudicotyledons</taxon>
        <taxon>Gunneridae</taxon>
        <taxon>Pentapetalae</taxon>
        <taxon>asterids</taxon>
        <taxon>campanulids</taxon>
        <taxon>Asterales</taxon>
        <taxon>Asteraceae</taxon>
        <taxon>Asteroideae</taxon>
        <taxon>Anthemideae</taxon>
        <taxon>Anthemidinae</taxon>
        <taxon>Tanacetum</taxon>
    </lineage>
</organism>
<keyword evidence="3" id="KW-1185">Reference proteome</keyword>
<proteinExistence type="predicted"/>
<name>A0ABQ5BQN5_9ASTR</name>
<feature type="region of interest" description="Disordered" evidence="1">
    <location>
        <begin position="1"/>
        <end position="46"/>
    </location>
</feature>
<accession>A0ABQ5BQN5</accession>
<evidence type="ECO:0000313" key="3">
    <source>
        <dbReference type="Proteomes" id="UP001151760"/>
    </source>
</evidence>
<dbReference type="EMBL" id="BQNB010013534">
    <property type="protein sequence ID" value="GJT17166.1"/>
    <property type="molecule type" value="Genomic_DNA"/>
</dbReference>
<reference evidence="2" key="1">
    <citation type="journal article" date="2022" name="Int. J. Mol. Sci.">
        <title>Draft Genome of Tanacetum Coccineum: Genomic Comparison of Closely Related Tanacetum-Family Plants.</title>
        <authorList>
            <person name="Yamashiro T."/>
            <person name="Shiraishi A."/>
            <person name="Nakayama K."/>
            <person name="Satake H."/>
        </authorList>
    </citation>
    <scope>NUCLEOTIDE SEQUENCE</scope>
</reference>
<evidence type="ECO:0000256" key="1">
    <source>
        <dbReference type="SAM" id="MobiDB-lite"/>
    </source>
</evidence>
<sequence>HGHVSEEPYDEERDLNEGDGTNTDSSTHVVDVAVTPDSADDVWLRV</sequence>
<reference evidence="2" key="2">
    <citation type="submission" date="2022-01" db="EMBL/GenBank/DDBJ databases">
        <authorList>
            <person name="Yamashiro T."/>
            <person name="Shiraishi A."/>
            <person name="Satake H."/>
            <person name="Nakayama K."/>
        </authorList>
    </citation>
    <scope>NUCLEOTIDE SEQUENCE</scope>
</reference>
<dbReference type="Proteomes" id="UP001151760">
    <property type="component" value="Unassembled WGS sequence"/>
</dbReference>